<feature type="transmembrane region" description="Helical" evidence="1">
    <location>
        <begin position="29"/>
        <end position="54"/>
    </location>
</feature>
<accession>A0A5B7EPU9</accession>
<reference evidence="2 3" key="1">
    <citation type="submission" date="2019-05" db="EMBL/GenBank/DDBJ databases">
        <title>Another draft genome of Portunus trituberculatus and its Hox gene families provides insights of decapod evolution.</title>
        <authorList>
            <person name="Jeong J.-H."/>
            <person name="Song I."/>
            <person name="Kim S."/>
            <person name="Choi T."/>
            <person name="Kim D."/>
            <person name="Ryu S."/>
            <person name="Kim W."/>
        </authorList>
    </citation>
    <scope>NUCLEOTIDE SEQUENCE [LARGE SCALE GENOMIC DNA]</scope>
    <source>
        <tissue evidence="2">Muscle</tissue>
    </source>
</reference>
<dbReference type="AlphaFoldDB" id="A0A5B7EPU9"/>
<name>A0A5B7EPU9_PORTR</name>
<sequence>MAPHVKEICSLFDRCNGTLKLSTTNSAFMVGHLLGVMWGGMFVTAAPLCCLHGGASHWSDVGVGRLSLLLLCAAFMVGHLIGVMWGWDVDKG</sequence>
<keyword evidence="1" id="KW-1133">Transmembrane helix</keyword>
<keyword evidence="1" id="KW-0472">Membrane</keyword>
<evidence type="ECO:0000313" key="3">
    <source>
        <dbReference type="Proteomes" id="UP000324222"/>
    </source>
</evidence>
<organism evidence="2 3">
    <name type="scientific">Portunus trituberculatus</name>
    <name type="common">Swimming crab</name>
    <name type="synonym">Neptunus trituberculatus</name>
    <dbReference type="NCBI Taxonomy" id="210409"/>
    <lineage>
        <taxon>Eukaryota</taxon>
        <taxon>Metazoa</taxon>
        <taxon>Ecdysozoa</taxon>
        <taxon>Arthropoda</taxon>
        <taxon>Crustacea</taxon>
        <taxon>Multicrustacea</taxon>
        <taxon>Malacostraca</taxon>
        <taxon>Eumalacostraca</taxon>
        <taxon>Eucarida</taxon>
        <taxon>Decapoda</taxon>
        <taxon>Pleocyemata</taxon>
        <taxon>Brachyura</taxon>
        <taxon>Eubrachyura</taxon>
        <taxon>Portunoidea</taxon>
        <taxon>Portunidae</taxon>
        <taxon>Portuninae</taxon>
        <taxon>Portunus</taxon>
    </lineage>
</organism>
<dbReference type="EMBL" id="VSRR010003050">
    <property type="protein sequence ID" value="MPC34414.1"/>
    <property type="molecule type" value="Genomic_DNA"/>
</dbReference>
<evidence type="ECO:0000313" key="2">
    <source>
        <dbReference type="EMBL" id="MPC34414.1"/>
    </source>
</evidence>
<dbReference type="Proteomes" id="UP000324222">
    <property type="component" value="Unassembled WGS sequence"/>
</dbReference>
<evidence type="ECO:0000256" key="1">
    <source>
        <dbReference type="SAM" id="Phobius"/>
    </source>
</evidence>
<keyword evidence="1" id="KW-0812">Transmembrane</keyword>
<keyword evidence="3" id="KW-1185">Reference proteome</keyword>
<protein>
    <submittedName>
        <fullName evidence="2">Uncharacterized protein</fullName>
    </submittedName>
</protein>
<gene>
    <name evidence="2" type="ORF">E2C01_027801</name>
</gene>
<proteinExistence type="predicted"/>
<comment type="caution">
    <text evidence="2">The sequence shown here is derived from an EMBL/GenBank/DDBJ whole genome shotgun (WGS) entry which is preliminary data.</text>
</comment>
<feature type="transmembrane region" description="Helical" evidence="1">
    <location>
        <begin position="66"/>
        <end position="87"/>
    </location>
</feature>